<protein>
    <recommendedName>
        <fullName evidence="4">Esterase FrsA</fullName>
    </recommendedName>
</protein>
<dbReference type="OrthoDB" id="5590073at2"/>
<dbReference type="Gene3D" id="3.40.50.1820">
    <property type="entry name" value="alpha/beta hydrolase"/>
    <property type="match status" value="1"/>
</dbReference>
<dbReference type="Proteomes" id="UP000094936">
    <property type="component" value="Unassembled WGS sequence"/>
</dbReference>
<comment type="caution">
    <text evidence="2">The sequence shown here is derived from an EMBL/GenBank/DDBJ whole genome shotgun (WGS) entry which is preliminary data.</text>
</comment>
<dbReference type="EMBL" id="LYBM01000028">
    <property type="protein sequence ID" value="ODA31904.1"/>
    <property type="molecule type" value="Genomic_DNA"/>
</dbReference>
<dbReference type="GO" id="GO:0016787">
    <property type="term" value="F:hydrolase activity"/>
    <property type="evidence" value="ECO:0007669"/>
    <property type="project" value="UniProtKB-KW"/>
</dbReference>
<proteinExistence type="predicted"/>
<dbReference type="PANTHER" id="PTHR22946">
    <property type="entry name" value="DIENELACTONE HYDROLASE DOMAIN-CONTAINING PROTEIN-RELATED"/>
    <property type="match status" value="1"/>
</dbReference>
<dbReference type="InterPro" id="IPR050261">
    <property type="entry name" value="FrsA_esterase"/>
</dbReference>
<name>A0A1C3EFC8_9GAMM</name>
<dbReference type="PANTHER" id="PTHR22946:SF4">
    <property type="entry name" value="ESTERASE FRSA"/>
    <property type="match status" value="1"/>
</dbReference>
<reference evidence="2 3" key="1">
    <citation type="submission" date="2016-05" db="EMBL/GenBank/DDBJ databases">
        <title>Genomic Taxonomy of the Vibrionaceae.</title>
        <authorList>
            <person name="Gomez-Gil B."/>
            <person name="Enciso-Ibarra J."/>
        </authorList>
    </citation>
    <scope>NUCLEOTIDE SEQUENCE [LARGE SCALE GENOMIC DNA]</scope>
    <source>
        <strain evidence="2 3">CAIM 1920</strain>
    </source>
</reference>
<dbReference type="Pfam" id="PF06500">
    <property type="entry name" value="FrsA-like"/>
    <property type="match status" value="1"/>
</dbReference>
<dbReference type="InterPro" id="IPR029058">
    <property type="entry name" value="AB_hydrolase_fold"/>
</dbReference>
<dbReference type="AlphaFoldDB" id="A0A1C3EFC8"/>
<dbReference type="STRING" id="1080227.A8L45_14855"/>
<gene>
    <name evidence="2" type="ORF">A8L45_14855</name>
</gene>
<sequence>MSEAYTENLSETLFNNYRHARETSVIVGTDKKHVGKVSQAIDGISKTGWYRVLRRPQWIWQGVDPIEMEATLAKIAASNNQRSDDMLLDTVVGYRPGNWIYEWSTVAMSYQKKAQLCYEAGEKKRAAELWMKASTHFSIAAYPHLKGDSLAAQAEILAKQAFTLATENLPTKVKTIEFTHQGKPVKGMLYLPHTVSPLPVVIISGGLETLQTELWQVFTDYFAEQDVALLTLDMPSVGYCSDHQLSQDSSCLHQAMLQHLRKVPWVDHNRVGFLGLRFGGNAAVRMAFVEPDRVKACVSLGGIVHSVLNDQKKLSAVPSMHLDMLASRLGRRLVTGTLLTSLRALSLKNQGLLAGRRTQVPVLAISLKNDPVCPESDNRLIATYSQGGKAITLPNKPLHDGYHSAMQETVQWFAKHL</sequence>
<evidence type="ECO:0000313" key="3">
    <source>
        <dbReference type="Proteomes" id="UP000094936"/>
    </source>
</evidence>
<dbReference type="InterPro" id="IPR010520">
    <property type="entry name" value="FrsA-like"/>
</dbReference>
<keyword evidence="3" id="KW-1185">Reference proteome</keyword>
<dbReference type="NCBIfam" id="NF003460">
    <property type="entry name" value="PRK05077.1"/>
    <property type="match status" value="1"/>
</dbReference>
<dbReference type="SUPFAM" id="SSF53474">
    <property type="entry name" value="alpha/beta-Hydrolases"/>
    <property type="match status" value="1"/>
</dbReference>
<evidence type="ECO:0008006" key="4">
    <source>
        <dbReference type="Google" id="ProtNLM"/>
    </source>
</evidence>
<evidence type="ECO:0000313" key="2">
    <source>
        <dbReference type="EMBL" id="ODA31904.1"/>
    </source>
</evidence>
<keyword evidence="1" id="KW-0378">Hydrolase</keyword>
<evidence type="ECO:0000256" key="1">
    <source>
        <dbReference type="ARBA" id="ARBA00022801"/>
    </source>
</evidence>
<accession>A0A1C3EFC8</accession>
<organism evidence="2 3">
    <name type="scientific">Veronia pacifica</name>
    <dbReference type="NCBI Taxonomy" id="1080227"/>
    <lineage>
        <taxon>Bacteria</taxon>
        <taxon>Pseudomonadati</taxon>
        <taxon>Pseudomonadota</taxon>
        <taxon>Gammaproteobacteria</taxon>
        <taxon>Vibrionales</taxon>
        <taxon>Vibrionaceae</taxon>
        <taxon>Veronia</taxon>
    </lineage>
</organism>
<dbReference type="RefSeq" id="WP_068903666.1">
    <property type="nucleotide sequence ID" value="NZ_JBHUIF010000028.1"/>
</dbReference>